<sequence length="207" mass="23679">MEVDTNTTADDSNDGNKIHTSSPIIPKVPLFETCTKDELNFIDARYREDDDSCLVAFIPKKYPNQTIGLEDKVIISKFLNNTFNEFNTMKEKKAEQIARAEASKINNSNSNNRKSNNKNNKSGGEENNIEGEESFDDELSIRRLPAIYNGIAYLHADNVYTALWVRNFILKENWIKHINKSIICRPLKNVLLPPAFNVTIFNTEDDF</sequence>
<feature type="compositionally biased region" description="Low complexity" evidence="1">
    <location>
        <begin position="103"/>
        <end position="126"/>
    </location>
</feature>
<gene>
    <name evidence="2" type="ORF">CLUMA_CG020406</name>
</gene>
<proteinExistence type="predicted"/>
<evidence type="ECO:0000313" key="2">
    <source>
        <dbReference type="EMBL" id="CRL07444.1"/>
    </source>
</evidence>
<reference evidence="2 3" key="1">
    <citation type="submission" date="2015-04" db="EMBL/GenBank/DDBJ databases">
        <authorList>
            <person name="Syromyatnikov M.Y."/>
            <person name="Popov V.N."/>
        </authorList>
    </citation>
    <scope>NUCLEOTIDE SEQUENCE [LARGE SCALE GENOMIC DNA]</scope>
</reference>
<feature type="compositionally biased region" description="Polar residues" evidence="1">
    <location>
        <begin position="1"/>
        <end position="10"/>
    </location>
</feature>
<organism evidence="2 3">
    <name type="scientific">Clunio marinus</name>
    <dbReference type="NCBI Taxonomy" id="568069"/>
    <lineage>
        <taxon>Eukaryota</taxon>
        <taxon>Metazoa</taxon>
        <taxon>Ecdysozoa</taxon>
        <taxon>Arthropoda</taxon>
        <taxon>Hexapoda</taxon>
        <taxon>Insecta</taxon>
        <taxon>Pterygota</taxon>
        <taxon>Neoptera</taxon>
        <taxon>Endopterygota</taxon>
        <taxon>Diptera</taxon>
        <taxon>Nematocera</taxon>
        <taxon>Chironomoidea</taxon>
        <taxon>Chironomidae</taxon>
        <taxon>Clunio</taxon>
    </lineage>
</organism>
<accession>A0A1J1J6N1</accession>
<feature type="region of interest" description="Disordered" evidence="1">
    <location>
        <begin position="1"/>
        <end position="22"/>
    </location>
</feature>
<name>A0A1J1J6N1_9DIPT</name>
<evidence type="ECO:0000256" key="1">
    <source>
        <dbReference type="SAM" id="MobiDB-lite"/>
    </source>
</evidence>
<dbReference type="Proteomes" id="UP000183832">
    <property type="component" value="Unassembled WGS sequence"/>
</dbReference>
<keyword evidence="3" id="KW-1185">Reference proteome</keyword>
<evidence type="ECO:0000313" key="3">
    <source>
        <dbReference type="Proteomes" id="UP000183832"/>
    </source>
</evidence>
<dbReference type="AlphaFoldDB" id="A0A1J1J6N1"/>
<dbReference type="EMBL" id="CVRI01000071">
    <property type="protein sequence ID" value="CRL07444.1"/>
    <property type="molecule type" value="Genomic_DNA"/>
</dbReference>
<protein>
    <submittedName>
        <fullName evidence="2">CLUMA_CG020406, isoform A</fullName>
    </submittedName>
</protein>
<feature type="region of interest" description="Disordered" evidence="1">
    <location>
        <begin position="102"/>
        <end position="132"/>
    </location>
</feature>